<dbReference type="PANTHER" id="PTHR12411">
    <property type="entry name" value="CYSTEINE PROTEASE FAMILY C1-RELATED"/>
    <property type="match status" value="1"/>
</dbReference>
<feature type="domain" description="Peptidase C1A papain C-terminal" evidence="4">
    <location>
        <begin position="17"/>
        <end position="242"/>
    </location>
</feature>
<dbReference type="CDD" id="cd02248">
    <property type="entry name" value="Peptidase_C1A"/>
    <property type="match status" value="1"/>
</dbReference>
<dbReference type="OrthoDB" id="415726at2759"/>
<evidence type="ECO:0000256" key="3">
    <source>
        <dbReference type="SAM" id="Coils"/>
    </source>
</evidence>
<dbReference type="SMART" id="SM00645">
    <property type="entry name" value="Pept_C1"/>
    <property type="match status" value="1"/>
</dbReference>
<keyword evidence="2" id="KW-0865">Zymogen</keyword>
<proteinExistence type="inferred from homology"/>
<dbReference type="PRINTS" id="PR00705">
    <property type="entry name" value="PAPAIN"/>
</dbReference>
<evidence type="ECO:0000313" key="6">
    <source>
        <dbReference type="Proteomes" id="UP000649617"/>
    </source>
</evidence>
<dbReference type="GO" id="GO:0006508">
    <property type="term" value="P:proteolysis"/>
    <property type="evidence" value="ECO:0007669"/>
    <property type="project" value="InterPro"/>
</dbReference>
<dbReference type="Pfam" id="PF00112">
    <property type="entry name" value="Peptidase_C1"/>
    <property type="match status" value="1"/>
</dbReference>
<dbReference type="GO" id="GO:0008234">
    <property type="term" value="F:cysteine-type peptidase activity"/>
    <property type="evidence" value="ECO:0007669"/>
    <property type="project" value="InterPro"/>
</dbReference>
<evidence type="ECO:0000259" key="4">
    <source>
        <dbReference type="SMART" id="SM00645"/>
    </source>
</evidence>
<dbReference type="InterPro" id="IPR000169">
    <property type="entry name" value="Pept_cys_AS"/>
</dbReference>
<dbReference type="EMBL" id="CAJNIZ010046455">
    <property type="protein sequence ID" value="CAE7748989.1"/>
    <property type="molecule type" value="Genomic_DNA"/>
</dbReference>
<dbReference type="InterPro" id="IPR038765">
    <property type="entry name" value="Papain-like_cys_pep_sf"/>
</dbReference>
<dbReference type="InterPro" id="IPR000668">
    <property type="entry name" value="Peptidase_C1A_C"/>
</dbReference>
<name>A0A812XXA4_SYMPI</name>
<dbReference type="AlphaFoldDB" id="A0A812XXA4"/>
<comment type="similarity">
    <text evidence="1">Belongs to the peptidase C1 family.</text>
</comment>
<protein>
    <recommendedName>
        <fullName evidence="4">Peptidase C1A papain C-terminal domain-containing protein</fullName>
    </recommendedName>
</protein>
<dbReference type="InterPro" id="IPR039417">
    <property type="entry name" value="Peptidase_C1A_papain-like"/>
</dbReference>
<dbReference type="Proteomes" id="UP000649617">
    <property type="component" value="Unassembled WGS sequence"/>
</dbReference>
<gene>
    <name evidence="5" type="ORF">SPIL2461_LOCUS21661</name>
</gene>
<feature type="non-terminal residue" evidence="5">
    <location>
        <position position="1"/>
    </location>
</feature>
<reference evidence="5" key="1">
    <citation type="submission" date="2021-02" db="EMBL/GenBank/DDBJ databases">
        <authorList>
            <person name="Dougan E. K."/>
            <person name="Rhodes N."/>
            <person name="Thang M."/>
            <person name="Chan C."/>
        </authorList>
    </citation>
    <scope>NUCLEOTIDE SEQUENCE</scope>
</reference>
<dbReference type="PROSITE" id="PS00139">
    <property type="entry name" value="THIOL_PROTEASE_CYS"/>
    <property type="match status" value="1"/>
</dbReference>
<evidence type="ECO:0000256" key="2">
    <source>
        <dbReference type="ARBA" id="ARBA00023145"/>
    </source>
</evidence>
<dbReference type="InterPro" id="IPR013128">
    <property type="entry name" value="Peptidase_C1A"/>
</dbReference>
<feature type="coiled-coil region" evidence="3">
    <location>
        <begin position="653"/>
        <end position="698"/>
    </location>
</feature>
<evidence type="ECO:0000313" key="5">
    <source>
        <dbReference type="EMBL" id="CAE7748989.1"/>
    </source>
</evidence>
<keyword evidence="3" id="KW-0175">Coiled coil</keyword>
<keyword evidence="6" id="KW-1185">Reference proteome</keyword>
<evidence type="ECO:0000256" key="1">
    <source>
        <dbReference type="ARBA" id="ARBA00008455"/>
    </source>
</evidence>
<dbReference type="InterPro" id="IPR025660">
    <property type="entry name" value="Pept_his_AS"/>
</dbReference>
<dbReference type="PROSITE" id="PS00639">
    <property type="entry name" value="THIOL_PROTEASE_HIS"/>
    <property type="match status" value="1"/>
</dbReference>
<accession>A0A812XXA4</accession>
<sequence>MAGLLRMPGSSALPPGLPESIDWRSRLNSSSFVKEQGSCGSCWALAAVGALEMHAEIHSKKAPPELSADQLLDCVPNPQHCGGLGGCDGANSELAFEYVQQHGLYTSSSYPSSGTKKEEGCSGRVGRPHVQLQGFVRLPSNSLNSMLQALARRGPLVVGVDASRWDLYGHGVFDACERDATVNHAVVLVGYGQDVMGRDYFLIRNSWGKAWGEDGYMRLLRHSSDQGAPGHCGIDRKPQEGVWCEGGAPEVPVCGMCGILSDATHPQTVTLSAAWSPQPPGVRSVQRSASVSDVAQGPPPIHELVPAQLKSKVLKLVKAAPPLGPKHRGVVCIEMNWSESGYLPAHAQPLSEDPDTYIWGEKYKRLAAELRKALSDKGVSVVDFKTPSGLKKGNGIYDRFSEWERHLPRGNASNVSHKSSGPSRIGAFEVHLVQGTWDPERCCPATLGRNQWHQGPAVCLSDGIYCSACAEAIRDERQRPVSYTKDQLAEQHLLVHSKLWTRRWPGMRFLLLRIGVATVPPPPLHAPVSLVLVDPPRPAYQRLVPTRLDCERRPRISLPEDPAEVIRRKLHSLDCPANRGWKMHSQIGPHILCMCGGGSHQLSVDEVAAQMEPLGFSGINFRDFVLREAHHFENVDVNTFLKAYMDADGHQVVVALQSKRQKAQDQINLEESLFQGLLASKEDLNKQQQDACQSYEADFRKGQAKAERIFVKHCLDVASFVPGAEVNIDPAKTSVDKAMRELEKAKQLNESRVEAWAEWEEAVDCWSDVPEVFQHRPDLSNATFERDDAQAKAALLRSQADTVVREMEACMPDRQSYSSRLTCVQEEWARRIEEYHETCGSHGQRQKAEFREMEACVPDRQSYSSRLTFVQEEWACRIEEYHETCGSHGQRQEAE</sequence>
<dbReference type="SUPFAM" id="SSF54001">
    <property type="entry name" value="Cysteine proteinases"/>
    <property type="match status" value="1"/>
</dbReference>
<organism evidence="5 6">
    <name type="scientific">Symbiodinium pilosum</name>
    <name type="common">Dinoflagellate</name>
    <dbReference type="NCBI Taxonomy" id="2952"/>
    <lineage>
        <taxon>Eukaryota</taxon>
        <taxon>Sar</taxon>
        <taxon>Alveolata</taxon>
        <taxon>Dinophyceae</taxon>
        <taxon>Suessiales</taxon>
        <taxon>Symbiodiniaceae</taxon>
        <taxon>Symbiodinium</taxon>
    </lineage>
</organism>
<dbReference type="Gene3D" id="3.90.70.10">
    <property type="entry name" value="Cysteine proteinases"/>
    <property type="match status" value="1"/>
</dbReference>
<comment type="caution">
    <text evidence="5">The sequence shown here is derived from an EMBL/GenBank/DDBJ whole genome shotgun (WGS) entry which is preliminary data.</text>
</comment>